<dbReference type="Gramene" id="TKW06156">
    <property type="protein sequence ID" value="TKW06156"/>
    <property type="gene ID" value="SEVIR_7G223750v2"/>
</dbReference>
<protein>
    <submittedName>
        <fullName evidence="2">Uncharacterized protein</fullName>
    </submittedName>
</protein>
<keyword evidence="3" id="KW-1185">Reference proteome</keyword>
<dbReference type="AlphaFoldDB" id="A0A4V6D4H4"/>
<feature type="region of interest" description="Disordered" evidence="1">
    <location>
        <begin position="1"/>
        <end position="23"/>
    </location>
</feature>
<evidence type="ECO:0000313" key="3">
    <source>
        <dbReference type="Proteomes" id="UP000298652"/>
    </source>
</evidence>
<organism evidence="2 3">
    <name type="scientific">Setaria viridis</name>
    <name type="common">Green bristlegrass</name>
    <name type="synonym">Setaria italica subsp. viridis</name>
    <dbReference type="NCBI Taxonomy" id="4556"/>
    <lineage>
        <taxon>Eukaryota</taxon>
        <taxon>Viridiplantae</taxon>
        <taxon>Streptophyta</taxon>
        <taxon>Embryophyta</taxon>
        <taxon>Tracheophyta</taxon>
        <taxon>Spermatophyta</taxon>
        <taxon>Magnoliopsida</taxon>
        <taxon>Liliopsida</taxon>
        <taxon>Poales</taxon>
        <taxon>Poaceae</taxon>
        <taxon>PACMAD clade</taxon>
        <taxon>Panicoideae</taxon>
        <taxon>Panicodae</taxon>
        <taxon>Paniceae</taxon>
        <taxon>Cenchrinae</taxon>
        <taxon>Setaria</taxon>
    </lineage>
</organism>
<proteinExistence type="predicted"/>
<feature type="region of interest" description="Disordered" evidence="1">
    <location>
        <begin position="37"/>
        <end position="149"/>
    </location>
</feature>
<dbReference type="EMBL" id="CM016558">
    <property type="protein sequence ID" value="TKW06156.1"/>
    <property type="molecule type" value="Genomic_DNA"/>
</dbReference>
<sequence length="239" mass="25321">MTFEKNPALPTQLSPSPADPVPQPVFFLSLAKARRSSGGRGLAGLSAPAGPRRPGRDASSSGQIHAGLAAEEARAGGARAAPPSACSRAERRRPERGAAGGEGGISCNGRRGREEWGEAEGVRGTPRSFCLLPGGEEAAGGERRRRPDLGRRRAPVGEWRGVAEQKETKGYDLPMAAWIISLDFADVEAGSLVLCIIHCTKAGAFGQSCCEFPPLVSVQLFYSKSTLRKLNQREFVGLQ</sequence>
<feature type="compositionally biased region" description="Low complexity" evidence="1">
    <location>
        <begin position="66"/>
        <end position="87"/>
    </location>
</feature>
<reference evidence="2" key="1">
    <citation type="submission" date="2019-03" db="EMBL/GenBank/DDBJ databases">
        <title>WGS assembly of Setaria viridis.</title>
        <authorList>
            <person name="Huang P."/>
            <person name="Jenkins J."/>
            <person name="Grimwood J."/>
            <person name="Barry K."/>
            <person name="Healey A."/>
            <person name="Mamidi S."/>
            <person name="Sreedasyam A."/>
            <person name="Shu S."/>
            <person name="Feldman M."/>
            <person name="Wu J."/>
            <person name="Yu Y."/>
            <person name="Chen C."/>
            <person name="Johnson J."/>
            <person name="Rokhsar D."/>
            <person name="Baxter I."/>
            <person name="Schmutz J."/>
            <person name="Brutnell T."/>
            <person name="Kellogg E."/>
        </authorList>
    </citation>
    <scope>NUCLEOTIDE SEQUENCE [LARGE SCALE GENOMIC DNA]</scope>
</reference>
<feature type="compositionally biased region" description="Low complexity" evidence="1">
    <location>
        <begin position="43"/>
        <end position="52"/>
    </location>
</feature>
<accession>A0A4V6D4H4</accession>
<feature type="compositionally biased region" description="Basic and acidic residues" evidence="1">
    <location>
        <begin position="140"/>
        <end position="149"/>
    </location>
</feature>
<name>A0A4V6D4H4_SETVI</name>
<evidence type="ECO:0000256" key="1">
    <source>
        <dbReference type="SAM" id="MobiDB-lite"/>
    </source>
</evidence>
<evidence type="ECO:0000313" key="2">
    <source>
        <dbReference type="EMBL" id="TKW06156.1"/>
    </source>
</evidence>
<gene>
    <name evidence="2" type="ORF">SEVIR_7G223750v2</name>
</gene>
<dbReference type="Proteomes" id="UP000298652">
    <property type="component" value="Chromosome 7"/>
</dbReference>